<organism evidence="1 2">
    <name type="scientific">Vermiconidia calcicola</name>
    <dbReference type="NCBI Taxonomy" id="1690605"/>
    <lineage>
        <taxon>Eukaryota</taxon>
        <taxon>Fungi</taxon>
        <taxon>Dikarya</taxon>
        <taxon>Ascomycota</taxon>
        <taxon>Pezizomycotina</taxon>
        <taxon>Dothideomycetes</taxon>
        <taxon>Dothideomycetidae</taxon>
        <taxon>Mycosphaerellales</taxon>
        <taxon>Extremaceae</taxon>
        <taxon>Vermiconidia</taxon>
    </lineage>
</organism>
<dbReference type="Proteomes" id="UP001281147">
    <property type="component" value="Unassembled WGS sequence"/>
</dbReference>
<proteinExistence type="predicted"/>
<protein>
    <submittedName>
        <fullName evidence="1">Uncharacterized protein</fullName>
    </submittedName>
</protein>
<dbReference type="EMBL" id="JAUTXU010000243">
    <property type="protein sequence ID" value="KAK3696345.1"/>
    <property type="molecule type" value="Genomic_DNA"/>
</dbReference>
<evidence type="ECO:0000313" key="1">
    <source>
        <dbReference type="EMBL" id="KAK3696345.1"/>
    </source>
</evidence>
<reference evidence="1" key="1">
    <citation type="submission" date="2023-07" db="EMBL/GenBank/DDBJ databases">
        <title>Black Yeasts Isolated from many extreme environments.</title>
        <authorList>
            <person name="Coleine C."/>
            <person name="Stajich J.E."/>
            <person name="Selbmann L."/>
        </authorList>
    </citation>
    <scope>NUCLEOTIDE SEQUENCE</scope>
    <source>
        <strain evidence="1">CCFEE 5714</strain>
    </source>
</reference>
<name>A0ACC3MID4_9PEZI</name>
<accession>A0ACC3MID4</accession>
<comment type="caution">
    <text evidence="1">The sequence shown here is derived from an EMBL/GenBank/DDBJ whole genome shotgun (WGS) entry which is preliminary data.</text>
</comment>
<keyword evidence="2" id="KW-1185">Reference proteome</keyword>
<evidence type="ECO:0000313" key="2">
    <source>
        <dbReference type="Proteomes" id="UP001281147"/>
    </source>
</evidence>
<gene>
    <name evidence="1" type="ORF">LTR37_018010</name>
</gene>
<sequence>MPVIEGFDLRPPLKDTPGDDAERGGFLTCNKQHFVFWPNEHVQPMTDRVAFNLPDGTVLKLPKDGTKFRSSRGYRRDHAAGAKVRFIRVWHGARSTIELACPSGRMYPVRRNRKSIYSAKTVAKNLEGVDSTIIVDWAEYGGEPNATKWKEMYASAHHAWISAKSRNEERIDLLKKEYFTKRIEAKKRAWPVLKTLRLCRQFGNSGVTTIGKLPVELLGIIEGEVVCLKGAPAWFDSMVQSYEAISKDLKQVKRS</sequence>